<dbReference type="AlphaFoldDB" id="A0A1G7VZY2"/>
<dbReference type="GO" id="GO:0051301">
    <property type="term" value="P:cell division"/>
    <property type="evidence" value="ECO:0007669"/>
    <property type="project" value="UniProtKB-KW"/>
</dbReference>
<dbReference type="InterPro" id="IPR000713">
    <property type="entry name" value="Mur_ligase_N"/>
</dbReference>
<evidence type="ECO:0000256" key="1">
    <source>
        <dbReference type="ARBA" id="ARBA00005898"/>
    </source>
</evidence>
<feature type="binding site" evidence="13">
    <location>
        <position position="192"/>
    </location>
    <ligand>
        <name>UDP-N-acetyl-alpha-D-muramoyl-L-alanyl-D-glutamate</name>
        <dbReference type="ChEBI" id="CHEBI:83900"/>
    </ligand>
</feature>
<dbReference type="EC" id="6.3.2.13" evidence="8 13"/>
<feature type="binding site" evidence="13">
    <location>
        <position position="198"/>
    </location>
    <ligand>
        <name>UDP-N-acetyl-alpha-D-muramoyl-L-alanyl-D-glutamate</name>
        <dbReference type="ChEBI" id="CHEBI:83900"/>
    </ligand>
</feature>
<feature type="domain" description="Mur ligase C-terminal" evidence="16">
    <location>
        <begin position="345"/>
        <end position="471"/>
    </location>
</feature>
<dbReference type="GO" id="GO:0009252">
    <property type="term" value="P:peptidoglycan biosynthetic process"/>
    <property type="evidence" value="ECO:0007669"/>
    <property type="project" value="UniProtKB-UniRule"/>
</dbReference>
<dbReference type="NCBIfam" id="NF001123">
    <property type="entry name" value="PRK00139.1-1"/>
    <property type="match status" value="1"/>
</dbReference>
<comment type="pathway">
    <text evidence="13 14">Cell wall biogenesis; peptidoglycan biosynthesis.</text>
</comment>
<evidence type="ECO:0000256" key="8">
    <source>
        <dbReference type="ARBA" id="ARBA00066633"/>
    </source>
</evidence>
<dbReference type="GO" id="GO:0008765">
    <property type="term" value="F:UDP-N-acetylmuramoylalanyl-D-glutamate-2,6-diaminopimelate ligase activity"/>
    <property type="evidence" value="ECO:0007669"/>
    <property type="project" value="UniProtKB-UniRule"/>
</dbReference>
<dbReference type="RefSeq" id="WP_093268162.1">
    <property type="nucleotide sequence ID" value="NZ_FNDD01000001.1"/>
</dbReference>
<feature type="binding site" evidence="13">
    <location>
        <position position="469"/>
    </location>
    <ligand>
        <name>meso-2,6-diaminopimelate</name>
        <dbReference type="ChEBI" id="CHEBI:57791"/>
    </ligand>
</feature>
<evidence type="ECO:0000259" key="17">
    <source>
        <dbReference type="Pfam" id="PF08245"/>
    </source>
</evidence>
<dbReference type="Pfam" id="PF01225">
    <property type="entry name" value="Mur_ligase"/>
    <property type="match status" value="1"/>
</dbReference>
<dbReference type="InterPro" id="IPR036565">
    <property type="entry name" value="Mur-like_cat_sf"/>
</dbReference>
<keyword evidence="13 18" id="KW-0436">Ligase</keyword>
<feature type="binding site" evidence="13">
    <location>
        <position position="36"/>
    </location>
    <ligand>
        <name>UDP-N-acetyl-alpha-D-muramoyl-L-alanyl-D-glutamate</name>
        <dbReference type="ChEBI" id="CHEBI:83900"/>
    </ligand>
</feature>
<feature type="binding site" evidence="13">
    <location>
        <begin position="123"/>
        <end position="129"/>
    </location>
    <ligand>
        <name>ATP</name>
        <dbReference type="ChEBI" id="CHEBI:30616"/>
    </ligand>
</feature>
<keyword evidence="2 13" id="KW-0132">Cell division</keyword>
<keyword evidence="13" id="KW-0460">Magnesium</keyword>
<proteinExistence type="inferred from homology"/>
<evidence type="ECO:0000256" key="10">
    <source>
        <dbReference type="ARBA" id="ARBA00075482"/>
    </source>
</evidence>
<evidence type="ECO:0000256" key="9">
    <source>
        <dbReference type="ARBA" id="ARBA00072883"/>
    </source>
</evidence>
<dbReference type="Pfam" id="PF02875">
    <property type="entry name" value="Mur_ligase_C"/>
    <property type="match status" value="1"/>
</dbReference>
<feature type="binding site" evidence="13">
    <location>
        <position position="200"/>
    </location>
    <ligand>
        <name>UDP-N-acetyl-alpha-D-muramoyl-L-alanyl-D-glutamate</name>
        <dbReference type="ChEBI" id="CHEBI:83900"/>
    </ligand>
</feature>
<evidence type="ECO:0000256" key="11">
    <source>
        <dbReference type="ARBA" id="ARBA00076158"/>
    </source>
</evidence>
<comment type="similarity">
    <text evidence="1 13">Belongs to the MurCDEF family. MurE subfamily.</text>
</comment>
<keyword evidence="3 13" id="KW-0133">Cell shape</keyword>
<dbReference type="Pfam" id="PF08245">
    <property type="entry name" value="Mur_ligase_M"/>
    <property type="match status" value="1"/>
</dbReference>
<evidence type="ECO:0000259" key="16">
    <source>
        <dbReference type="Pfam" id="PF02875"/>
    </source>
</evidence>
<dbReference type="OrthoDB" id="9800958at2"/>
<evidence type="ECO:0000256" key="3">
    <source>
        <dbReference type="ARBA" id="ARBA00022960"/>
    </source>
</evidence>
<evidence type="ECO:0000256" key="14">
    <source>
        <dbReference type="RuleBase" id="RU004135"/>
    </source>
</evidence>
<comment type="subcellular location">
    <subcellularLocation>
        <location evidence="13 14">Cytoplasm</location>
    </subcellularLocation>
</comment>
<keyword evidence="13" id="KW-0067">ATP-binding</keyword>
<accession>A0A1G7VZY2</accession>
<dbReference type="NCBIfam" id="TIGR01085">
    <property type="entry name" value="murE"/>
    <property type="match status" value="1"/>
</dbReference>
<sequence length="499" mass="53954">MTQAQVMTLGELVSPWCDISAHAVAQLPVRELQLDSRKVTPGTVFVAIQGHAMDGRQFISAATQSGASAVIAQADEQHAHGDIIMHQPSDVPILYLNDLNQHLSALAMRLYPLASNQLIAVTGTNGKTTISQLIAQWLELLGRRAAVMGTTGNGFLANLQQAANTTGNAIEIQQTLSELEQQGAQFTALEVSSHGLVQGRVRNLPFQVGIFSNLSRDHLDYHGTMQEYAKAKMSLFTEHDCQQAVLNIDDQVGAQWISQLPQAIGVSLQPQSDSAKHVYATDVTYSEQGISLSFSGRFGDGKLTAPLIGQFNASNLLLALTTLLALGFNKSDLIDCAGQLKPVIGRMELFQQTGKAKVVVDYAHTPDALEKALSALRVHCQGQLWAIFGCGGDRDAGKRPMMAQIAERLADQVILTDDNPRSEDPNTIITDMQNGLTSPQKAAVEHDRFRALAFALEQASENDIVLLAGKGHEDYQVIGSQTVHYSDRESAAQLLEVAL</sequence>
<dbReference type="GO" id="GO:0005737">
    <property type="term" value="C:cytoplasm"/>
    <property type="evidence" value="ECO:0007669"/>
    <property type="project" value="UniProtKB-SubCell"/>
</dbReference>
<comment type="function">
    <text evidence="13">Catalyzes the addition of meso-diaminopimelic acid to the nucleotide precursor UDP-N-acetylmuramoyl-L-alanyl-D-glutamate (UMAG) in the biosynthesis of bacterial cell-wall peptidoglycan.</text>
</comment>
<feature type="binding site" evidence="13">
    <location>
        <position position="34"/>
    </location>
    <ligand>
        <name>UDP-N-acetyl-alpha-D-muramoyl-L-alanyl-D-glutamate</name>
        <dbReference type="ChEBI" id="CHEBI:83900"/>
    </ligand>
</feature>
<name>A0A1G7VZY2_9VIBR</name>
<dbReference type="NCBIfam" id="NF001126">
    <property type="entry name" value="PRK00139.1-4"/>
    <property type="match status" value="1"/>
</dbReference>
<dbReference type="Gene3D" id="3.90.190.20">
    <property type="entry name" value="Mur ligase, C-terminal domain"/>
    <property type="match status" value="1"/>
</dbReference>
<evidence type="ECO:0000256" key="5">
    <source>
        <dbReference type="ARBA" id="ARBA00023306"/>
    </source>
</evidence>
<dbReference type="Proteomes" id="UP000198854">
    <property type="component" value="Unassembled WGS sequence"/>
</dbReference>
<protein>
    <recommendedName>
        <fullName evidence="9 13">UDP-N-acetylmuramoyl-L-alanyl-D-glutamate--2,6-diaminopimelate ligase</fullName>
        <ecNumber evidence="8 13">6.3.2.13</ecNumber>
    </recommendedName>
    <alternativeName>
        <fullName evidence="10 13">Meso-A2pm-adding enzyme</fullName>
    </alternativeName>
    <alternativeName>
        <fullName evidence="11 13">Meso-diaminopimelate-adding enzyme</fullName>
    </alternativeName>
    <alternativeName>
        <fullName evidence="12 13">UDP-MurNAc-L-Ala-D-Glu:meso-diaminopimelate ligase</fullName>
    </alternativeName>
    <alternativeName>
        <fullName evidence="13">UDP-MurNAc-tripeptide synthetase</fullName>
    </alternativeName>
    <alternativeName>
        <fullName evidence="13">UDP-N-acetylmuramyl-tripeptide synthetase</fullName>
    </alternativeName>
</protein>
<dbReference type="Gene3D" id="3.40.1190.10">
    <property type="entry name" value="Mur-like, catalytic domain"/>
    <property type="match status" value="1"/>
</dbReference>
<dbReference type="GO" id="GO:0000287">
    <property type="term" value="F:magnesium ion binding"/>
    <property type="evidence" value="ECO:0007669"/>
    <property type="project" value="UniProtKB-UniRule"/>
</dbReference>
<dbReference type="GO" id="GO:0005524">
    <property type="term" value="F:ATP binding"/>
    <property type="evidence" value="ECO:0007669"/>
    <property type="project" value="UniProtKB-UniRule"/>
</dbReference>
<dbReference type="Gene3D" id="3.40.1390.10">
    <property type="entry name" value="MurE/MurF, N-terminal domain"/>
    <property type="match status" value="1"/>
</dbReference>
<feature type="binding site" evidence="13">
    <location>
        <begin position="165"/>
        <end position="166"/>
    </location>
    <ligand>
        <name>UDP-N-acetyl-alpha-D-muramoyl-L-alanyl-D-glutamate</name>
        <dbReference type="ChEBI" id="CHEBI:83900"/>
    </ligand>
</feature>
<keyword evidence="13" id="KW-0547">Nucleotide-binding</keyword>
<feature type="modified residue" description="N6-carboxylysine" evidence="13">
    <location>
        <position position="232"/>
    </location>
</feature>
<evidence type="ECO:0000259" key="15">
    <source>
        <dbReference type="Pfam" id="PF01225"/>
    </source>
</evidence>
<evidence type="ECO:0000256" key="2">
    <source>
        <dbReference type="ARBA" id="ARBA00022618"/>
    </source>
</evidence>
<dbReference type="GO" id="GO:0008360">
    <property type="term" value="P:regulation of cell shape"/>
    <property type="evidence" value="ECO:0007669"/>
    <property type="project" value="UniProtKB-KW"/>
</dbReference>
<dbReference type="SUPFAM" id="SSF63418">
    <property type="entry name" value="MurE/MurF N-terminal domain"/>
    <property type="match status" value="1"/>
</dbReference>
<keyword evidence="19" id="KW-1185">Reference proteome</keyword>
<dbReference type="InterPro" id="IPR004101">
    <property type="entry name" value="Mur_ligase_C"/>
</dbReference>
<dbReference type="SUPFAM" id="SSF53244">
    <property type="entry name" value="MurD-like peptide ligases, peptide-binding domain"/>
    <property type="match status" value="1"/>
</dbReference>
<dbReference type="InterPro" id="IPR036615">
    <property type="entry name" value="Mur_ligase_C_dom_sf"/>
</dbReference>
<feature type="domain" description="Mur ligase N-terminal catalytic" evidence="15">
    <location>
        <begin position="30"/>
        <end position="107"/>
    </location>
</feature>
<keyword evidence="4 13" id="KW-0573">Peptidoglycan synthesis</keyword>
<dbReference type="HAMAP" id="MF_00208">
    <property type="entry name" value="MurE"/>
    <property type="match status" value="1"/>
</dbReference>
<dbReference type="FunFam" id="3.90.190.20:FF:000006">
    <property type="entry name" value="UDP-N-acetylmuramoyl-L-alanyl-D-glutamate--2,6-diaminopimelate ligase"/>
    <property type="match status" value="1"/>
</dbReference>
<keyword evidence="6 13" id="KW-0961">Cell wall biogenesis/degradation</keyword>
<evidence type="ECO:0000256" key="13">
    <source>
        <dbReference type="HAMAP-Rule" id="MF_00208"/>
    </source>
</evidence>
<keyword evidence="5 13" id="KW-0131">Cell cycle</keyword>
<evidence type="ECO:0000256" key="7">
    <source>
        <dbReference type="ARBA" id="ARBA00050251"/>
    </source>
</evidence>
<gene>
    <name evidence="13" type="primary">murE</name>
    <name evidence="18" type="ORF">SAMN04488136_10183</name>
</gene>
<dbReference type="InterPro" id="IPR005761">
    <property type="entry name" value="UDP-N-AcMur-Glu-dNH2Pim_ligase"/>
</dbReference>
<evidence type="ECO:0000256" key="6">
    <source>
        <dbReference type="ARBA" id="ARBA00023316"/>
    </source>
</evidence>
<comment type="catalytic activity">
    <reaction evidence="7 13">
        <text>UDP-N-acetyl-alpha-D-muramoyl-L-alanyl-D-glutamate + meso-2,6-diaminopimelate + ATP = UDP-N-acetyl-alpha-D-muramoyl-L-alanyl-gamma-D-glutamyl-meso-2,6-diaminopimelate + ADP + phosphate + H(+)</text>
        <dbReference type="Rhea" id="RHEA:23676"/>
        <dbReference type="ChEBI" id="CHEBI:15378"/>
        <dbReference type="ChEBI" id="CHEBI:30616"/>
        <dbReference type="ChEBI" id="CHEBI:43474"/>
        <dbReference type="ChEBI" id="CHEBI:57791"/>
        <dbReference type="ChEBI" id="CHEBI:83900"/>
        <dbReference type="ChEBI" id="CHEBI:83905"/>
        <dbReference type="ChEBI" id="CHEBI:456216"/>
        <dbReference type="EC" id="6.3.2.13"/>
    </reaction>
</comment>
<feature type="binding site" evidence="13">
    <location>
        <position position="394"/>
    </location>
    <ligand>
        <name>meso-2,6-diaminopimelate</name>
        <dbReference type="ChEBI" id="CHEBI:57791"/>
    </ligand>
</feature>
<reference evidence="18 19" key="1">
    <citation type="submission" date="2016-10" db="EMBL/GenBank/DDBJ databases">
        <authorList>
            <person name="de Groot N.N."/>
        </authorList>
    </citation>
    <scope>NUCLEOTIDE SEQUENCE [LARGE SCALE GENOMIC DNA]</scope>
    <source>
        <strain evidence="18 19">CGMCC 1.10228</strain>
    </source>
</reference>
<dbReference type="InterPro" id="IPR013221">
    <property type="entry name" value="Mur_ligase_cen"/>
</dbReference>
<dbReference type="PANTHER" id="PTHR23135:SF4">
    <property type="entry name" value="UDP-N-ACETYLMURAMOYL-L-ALANYL-D-GLUTAMATE--2,6-DIAMINOPIMELATE LIGASE MURE HOMOLOG, CHLOROPLASTIC"/>
    <property type="match status" value="1"/>
</dbReference>
<comment type="cofactor">
    <cofactor evidence="13">
        <name>Mg(2+)</name>
        <dbReference type="ChEBI" id="CHEBI:18420"/>
    </cofactor>
</comment>
<comment type="PTM">
    <text evidence="13">Carboxylation is probably crucial for Mg(2+) binding and, consequently, for the gamma-phosphate positioning of ATP.</text>
</comment>
<feature type="binding site" evidence="13">
    <location>
        <position position="164"/>
    </location>
    <ligand>
        <name>UDP-N-acetyl-alpha-D-muramoyl-L-alanyl-D-glutamate</name>
        <dbReference type="ChEBI" id="CHEBI:83900"/>
    </ligand>
</feature>
<dbReference type="InterPro" id="IPR035911">
    <property type="entry name" value="MurE/MurF_N"/>
</dbReference>
<evidence type="ECO:0000256" key="12">
    <source>
        <dbReference type="ARBA" id="ARBA00081560"/>
    </source>
</evidence>
<dbReference type="NCBIfam" id="NF001124">
    <property type="entry name" value="PRK00139.1-2"/>
    <property type="match status" value="1"/>
</dbReference>
<dbReference type="PANTHER" id="PTHR23135">
    <property type="entry name" value="MUR LIGASE FAMILY MEMBER"/>
    <property type="match status" value="1"/>
</dbReference>
<evidence type="ECO:0000313" key="19">
    <source>
        <dbReference type="Proteomes" id="UP000198854"/>
    </source>
</evidence>
<dbReference type="SUPFAM" id="SSF53623">
    <property type="entry name" value="MurD-like peptide ligases, catalytic domain"/>
    <property type="match status" value="1"/>
</dbReference>
<evidence type="ECO:0000313" key="18">
    <source>
        <dbReference type="EMBL" id="SDG65221.1"/>
    </source>
</evidence>
<organism evidence="18 19">
    <name type="scientific">Vibrio xiamenensis</name>
    <dbReference type="NCBI Taxonomy" id="861298"/>
    <lineage>
        <taxon>Bacteria</taxon>
        <taxon>Pseudomonadati</taxon>
        <taxon>Pseudomonadota</taxon>
        <taxon>Gammaproteobacteria</taxon>
        <taxon>Vibrionales</taxon>
        <taxon>Vibrionaceae</taxon>
        <taxon>Vibrio</taxon>
    </lineage>
</organism>
<feature type="binding site" evidence="13">
    <location>
        <position position="473"/>
    </location>
    <ligand>
        <name>meso-2,6-diaminopimelate</name>
        <dbReference type="ChEBI" id="CHEBI:57791"/>
    </ligand>
</feature>
<feature type="domain" description="Mur ligase central" evidence="17">
    <location>
        <begin position="121"/>
        <end position="322"/>
    </location>
</feature>
<dbReference type="UniPathway" id="UPA00219"/>
<feature type="short sequence motif" description="Meso-diaminopimelate recognition motif" evidence="13">
    <location>
        <begin position="418"/>
        <end position="421"/>
    </location>
</feature>
<dbReference type="EMBL" id="FNDD01000001">
    <property type="protein sequence ID" value="SDG65221.1"/>
    <property type="molecule type" value="Genomic_DNA"/>
</dbReference>
<dbReference type="GO" id="GO:0071555">
    <property type="term" value="P:cell wall organization"/>
    <property type="evidence" value="ECO:0007669"/>
    <property type="project" value="UniProtKB-KW"/>
</dbReference>
<comment type="caution">
    <text evidence="13">Lacks conserved residue(s) required for the propagation of feature annotation.</text>
</comment>
<keyword evidence="13" id="KW-0963">Cytoplasm</keyword>
<dbReference type="STRING" id="861298.SAMN04488136_10183"/>
<evidence type="ECO:0000256" key="4">
    <source>
        <dbReference type="ARBA" id="ARBA00022984"/>
    </source>
</evidence>
<feature type="binding site" evidence="13">
    <location>
        <begin position="418"/>
        <end position="421"/>
    </location>
    <ligand>
        <name>meso-2,6-diaminopimelate</name>
        <dbReference type="ChEBI" id="CHEBI:57791"/>
    </ligand>
</feature>